<keyword evidence="2 7" id="KW-0812">Transmembrane</keyword>
<comment type="subcellular location">
    <subcellularLocation>
        <location evidence="1">Cell membrane</location>
        <topology evidence="1">Multi-pass membrane protein</topology>
    </subcellularLocation>
</comment>
<dbReference type="PROSITE" id="PS00211">
    <property type="entry name" value="ABC_TRANSPORTER_1"/>
    <property type="match status" value="1"/>
</dbReference>
<keyword evidence="5 7" id="KW-1133">Transmembrane helix</keyword>
<evidence type="ECO:0000256" key="5">
    <source>
        <dbReference type="ARBA" id="ARBA00022989"/>
    </source>
</evidence>
<dbReference type="CDD" id="cd18547">
    <property type="entry name" value="ABC_6TM_Tm288_like"/>
    <property type="match status" value="1"/>
</dbReference>
<feature type="transmembrane region" description="Helical" evidence="7">
    <location>
        <begin position="153"/>
        <end position="170"/>
    </location>
</feature>
<proteinExistence type="predicted"/>
<evidence type="ECO:0000256" key="1">
    <source>
        <dbReference type="ARBA" id="ARBA00004651"/>
    </source>
</evidence>
<dbReference type="Gene3D" id="3.40.50.300">
    <property type="entry name" value="P-loop containing nucleotide triphosphate hydrolases"/>
    <property type="match status" value="1"/>
</dbReference>
<keyword evidence="4 10" id="KW-0067">ATP-binding</keyword>
<dbReference type="SMART" id="SM00382">
    <property type="entry name" value="AAA"/>
    <property type="match status" value="1"/>
</dbReference>
<feature type="transmembrane region" description="Helical" evidence="7">
    <location>
        <begin position="48"/>
        <end position="68"/>
    </location>
</feature>
<evidence type="ECO:0000313" key="11">
    <source>
        <dbReference type="Proteomes" id="UP001589646"/>
    </source>
</evidence>
<sequence length="544" mass="57247">MRGLLVAQWPLLAASALCGLVSVALVVAGPRLLGAATDLVVAGRLERLAPALGVTLAVYVVSGLFWMAQGRLTTLVVQRAALRLRRDVEAKLARLPMAYVDGRPRGELLSRATNDIEAITLTLQQSVSQIVNSALIVAGTLAMMVGISPLLALVAVVTVPVSVAVSAAVGRRARPHFTRQGRVTGELSAHVEEMYTGHALVRAFGRQAESAAVFHRRNQELFEAGSRAQFVSGLIQPALMFVANLGYVVVAVAGGLRVASGALTIGEVQAFVQYARTFSGPLSNVGSLSALVQAGIASSERVAELLAVPEETPDPLHPVRPAARGHVAFHDVSFGYATGPPVIEHLSLEIRPGQRAAVVGPTGAGKTTLVNLLMRFHEVTGGRITVDGVDLTAMTRADLRSVVGMVPQDTWLFDGTIADNIAYGATRPTEEQVARAARLACVDRPLDTVIGEDGGGLSAGERQLIAIARAFLADPAVLVLDEATSSVDTRTEARVLRAMRQLSEGRTCFVIAHRPSAISGADVVISMAAPERDDRNPRIGVGDA</sequence>
<dbReference type="InterPro" id="IPR003439">
    <property type="entry name" value="ABC_transporter-like_ATP-bd"/>
</dbReference>
<dbReference type="PROSITE" id="PS50893">
    <property type="entry name" value="ABC_TRANSPORTER_2"/>
    <property type="match status" value="1"/>
</dbReference>
<dbReference type="InterPro" id="IPR003593">
    <property type="entry name" value="AAA+_ATPase"/>
</dbReference>
<evidence type="ECO:0000256" key="2">
    <source>
        <dbReference type="ARBA" id="ARBA00022692"/>
    </source>
</evidence>
<evidence type="ECO:0000256" key="4">
    <source>
        <dbReference type="ARBA" id="ARBA00022840"/>
    </source>
</evidence>
<evidence type="ECO:0000256" key="3">
    <source>
        <dbReference type="ARBA" id="ARBA00022741"/>
    </source>
</evidence>
<dbReference type="EMBL" id="JBHMCE010000008">
    <property type="protein sequence ID" value="MFB9530494.1"/>
    <property type="molecule type" value="Genomic_DNA"/>
</dbReference>
<dbReference type="Pfam" id="PF00664">
    <property type="entry name" value="ABC_membrane"/>
    <property type="match status" value="1"/>
</dbReference>
<feature type="domain" description="ABC transporter" evidence="8">
    <location>
        <begin position="327"/>
        <end position="544"/>
    </location>
</feature>
<dbReference type="PROSITE" id="PS50929">
    <property type="entry name" value="ABC_TM1F"/>
    <property type="match status" value="1"/>
</dbReference>
<keyword evidence="3" id="KW-0547">Nucleotide-binding</keyword>
<name>A0ABV5Q4U8_9ACTN</name>
<protein>
    <submittedName>
        <fullName evidence="10">ABC transporter ATP-binding protein</fullName>
    </submittedName>
</protein>
<dbReference type="InterPro" id="IPR011527">
    <property type="entry name" value="ABC1_TM_dom"/>
</dbReference>
<keyword evidence="6 7" id="KW-0472">Membrane</keyword>
<evidence type="ECO:0000256" key="7">
    <source>
        <dbReference type="SAM" id="Phobius"/>
    </source>
</evidence>
<comment type="caution">
    <text evidence="10">The sequence shown here is derived from an EMBL/GenBank/DDBJ whole genome shotgun (WGS) entry which is preliminary data.</text>
</comment>
<reference evidence="10 11" key="1">
    <citation type="submission" date="2024-09" db="EMBL/GenBank/DDBJ databases">
        <authorList>
            <person name="Sun Q."/>
            <person name="Mori K."/>
        </authorList>
    </citation>
    <scope>NUCLEOTIDE SEQUENCE [LARGE SCALE GENOMIC DNA]</scope>
    <source>
        <strain evidence="10 11">JCM 3323</strain>
    </source>
</reference>
<evidence type="ECO:0000313" key="10">
    <source>
        <dbReference type="EMBL" id="MFB9530494.1"/>
    </source>
</evidence>
<evidence type="ECO:0000256" key="6">
    <source>
        <dbReference type="ARBA" id="ARBA00023136"/>
    </source>
</evidence>
<organism evidence="10 11">
    <name type="scientific">Nonomuraea roseola</name>
    <dbReference type="NCBI Taxonomy" id="46179"/>
    <lineage>
        <taxon>Bacteria</taxon>
        <taxon>Bacillati</taxon>
        <taxon>Actinomycetota</taxon>
        <taxon>Actinomycetes</taxon>
        <taxon>Streptosporangiales</taxon>
        <taxon>Streptosporangiaceae</taxon>
        <taxon>Nonomuraea</taxon>
    </lineage>
</organism>
<dbReference type="InterPro" id="IPR017871">
    <property type="entry name" value="ABC_transporter-like_CS"/>
</dbReference>
<dbReference type="Gene3D" id="1.20.1560.10">
    <property type="entry name" value="ABC transporter type 1, transmembrane domain"/>
    <property type="match status" value="1"/>
</dbReference>
<dbReference type="RefSeq" id="WP_346124523.1">
    <property type="nucleotide sequence ID" value="NZ_BAAAXC010000015.1"/>
</dbReference>
<dbReference type="PANTHER" id="PTHR43394">
    <property type="entry name" value="ATP-DEPENDENT PERMEASE MDL1, MITOCHONDRIAL"/>
    <property type="match status" value="1"/>
</dbReference>
<dbReference type="PANTHER" id="PTHR43394:SF1">
    <property type="entry name" value="ATP-BINDING CASSETTE SUB-FAMILY B MEMBER 10, MITOCHONDRIAL"/>
    <property type="match status" value="1"/>
</dbReference>
<dbReference type="InterPro" id="IPR039421">
    <property type="entry name" value="Type_1_exporter"/>
</dbReference>
<dbReference type="Pfam" id="PF00005">
    <property type="entry name" value="ABC_tran"/>
    <property type="match status" value="1"/>
</dbReference>
<gene>
    <name evidence="10" type="ORF">ACFFRN_28195</name>
</gene>
<evidence type="ECO:0000259" key="8">
    <source>
        <dbReference type="PROSITE" id="PS50893"/>
    </source>
</evidence>
<dbReference type="InterPro" id="IPR027417">
    <property type="entry name" value="P-loop_NTPase"/>
</dbReference>
<keyword evidence="11" id="KW-1185">Reference proteome</keyword>
<accession>A0ABV5Q4U8</accession>
<dbReference type="SUPFAM" id="SSF52540">
    <property type="entry name" value="P-loop containing nucleoside triphosphate hydrolases"/>
    <property type="match status" value="1"/>
</dbReference>
<dbReference type="InterPro" id="IPR036640">
    <property type="entry name" value="ABC1_TM_sf"/>
</dbReference>
<dbReference type="GO" id="GO:0005524">
    <property type="term" value="F:ATP binding"/>
    <property type="evidence" value="ECO:0007669"/>
    <property type="project" value="UniProtKB-KW"/>
</dbReference>
<dbReference type="Proteomes" id="UP001589646">
    <property type="component" value="Unassembled WGS sequence"/>
</dbReference>
<feature type="domain" description="ABC transmembrane type-1" evidence="9">
    <location>
        <begin position="13"/>
        <end position="294"/>
    </location>
</feature>
<evidence type="ECO:0000259" key="9">
    <source>
        <dbReference type="PROSITE" id="PS50929"/>
    </source>
</evidence>
<dbReference type="SUPFAM" id="SSF90123">
    <property type="entry name" value="ABC transporter transmembrane region"/>
    <property type="match status" value="1"/>
</dbReference>